<keyword evidence="1" id="KW-0472">Membrane</keyword>
<evidence type="ECO:0000313" key="2">
    <source>
        <dbReference type="EMBL" id="KNC32129.1"/>
    </source>
</evidence>
<feature type="transmembrane region" description="Helical" evidence="1">
    <location>
        <begin position="123"/>
        <end position="141"/>
    </location>
</feature>
<keyword evidence="1" id="KW-0812">Transmembrane</keyword>
<keyword evidence="1" id="KW-1133">Transmembrane helix</keyword>
<protein>
    <submittedName>
        <fullName evidence="2">Uncharacterized protein</fullName>
    </submittedName>
</protein>
<proteinExistence type="predicted"/>
<gene>
    <name evidence="2" type="ORF">FF38_08202</name>
</gene>
<reference evidence="2 3" key="1">
    <citation type="journal article" date="2015" name="Nat. Commun.">
        <title>Lucilia cuprina genome unlocks parasitic fly biology to underpin future interventions.</title>
        <authorList>
            <person name="Anstead C.A."/>
            <person name="Korhonen P.K."/>
            <person name="Young N.D."/>
            <person name="Hall R.S."/>
            <person name="Jex A.R."/>
            <person name="Murali S.C."/>
            <person name="Hughes D.S."/>
            <person name="Lee S.F."/>
            <person name="Perry T."/>
            <person name="Stroehlein A.J."/>
            <person name="Ansell B.R."/>
            <person name="Breugelmans B."/>
            <person name="Hofmann A."/>
            <person name="Qu J."/>
            <person name="Dugan S."/>
            <person name="Lee S.L."/>
            <person name="Chao H."/>
            <person name="Dinh H."/>
            <person name="Han Y."/>
            <person name="Doddapaneni H.V."/>
            <person name="Worley K.C."/>
            <person name="Muzny D.M."/>
            <person name="Ioannidis P."/>
            <person name="Waterhouse R.M."/>
            <person name="Zdobnov E.M."/>
            <person name="James P.J."/>
            <person name="Bagnall N.H."/>
            <person name="Kotze A.C."/>
            <person name="Gibbs R.A."/>
            <person name="Richards S."/>
            <person name="Batterham P."/>
            <person name="Gasser R.B."/>
        </authorList>
    </citation>
    <scope>NUCLEOTIDE SEQUENCE [LARGE SCALE GENOMIC DNA]</scope>
    <source>
        <strain evidence="2 3">LS</strain>
        <tissue evidence="2">Full body</tissue>
    </source>
</reference>
<dbReference type="AlphaFoldDB" id="A0A0L0CKX8"/>
<keyword evidence="3" id="KW-1185">Reference proteome</keyword>
<evidence type="ECO:0000313" key="3">
    <source>
        <dbReference type="Proteomes" id="UP000037069"/>
    </source>
</evidence>
<dbReference type="EMBL" id="JRES01000340">
    <property type="protein sequence ID" value="KNC32129.1"/>
    <property type="molecule type" value="Genomic_DNA"/>
</dbReference>
<dbReference type="OrthoDB" id="8180835at2759"/>
<organism evidence="2 3">
    <name type="scientific">Lucilia cuprina</name>
    <name type="common">Green bottle fly</name>
    <name type="synonym">Australian sheep blowfly</name>
    <dbReference type="NCBI Taxonomy" id="7375"/>
    <lineage>
        <taxon>Eukaryota</taxon>
        <taxon>Metazoa</taxon>
        <taxon>Ecdysozoa</taxon>
        <taxon>Arthropoda</taxon>
        <taxon>Hexapoda</taxon>
        <taxon>Insecta</taxon>
        <taxon>Pterygota</taxon>
        <taxon>Neoptera</taxon>
        <taxon>Endopterygota</taxon>
        <taxon>Diptera</taxon>
        <taxon>Brachycera</taxon>
        <taxon>Muscomorpha</taxon>
        <taxon>Oestroidea</taxon>
        <taxon>Calliphoridae</taxon>
        <taxon>Luciliinae</taxon>
        <taxon>Lucilia</taxon>
    </lineage>
</organism>
<dbReference type="OMA" id="NYHITEI"/>
<feature type="transmembrane region" description="Helical" evidence="1">
    <location>
        <begin position="94"/>
        <end position="117"/>
    </location>
</feature>
<feature type="transmembrane region" description="Helical" evidence="1">
    <location>
        <begin position="12"/>
        <end position="28"/>
    </location>
</feature>
<dbReference type="Proteomes" id="UP000037069">
    <property type="component" value="Unassembled WGS sequence"/>
</dbReference>
<feature type="transmembrane region" description="Helical" evidence="1">
    <location>
        <begin position="63"/>
        <end position="82"/>
    </location>
</feature>
<comment type="caution">
    <text evidence="2">The sequence shown here is derived from an EMBL/GenBank/DDBJ whole genome shotgun (WGS) entry which is preliminary data.</text>
</comment>
<accession>A0A0L0CKX8</accession>
<name>A0A0L0CKX8_LUCCU</name>
<sequence length="182" mass="20742">MTQSGRNISFKILQLIVCIGAIIFKKITDNKAHMISKINQKTSNEWNLLQNVTWSAEGNDFSIFAYAGYTFIIAVCLLDRLINFKKASTTTDTLFLRFGVIIFFIQGIMVFYSVEYVPEDIRINAYILGSLSFLVGILFFLEDCLTIKGYETSNKIIQTEKLKPISSIPLKLTEDNILHTYV</sequence>
<evidence type="ECO:0000256" key="1">
    <source>
        <dbReference type="SAM" id="Phobius"/>
    </source>
</evidence>